<dbReference type="AlphaFoldDB" id="A0A212QNB2"/>
<dbReference type="OrthoDB" id="7843417at2"/>
<dbReference type="RefSeq" id="WP_088519348.1">
    <property type="nucleotide sequence ID" value="NZ_FYDG01000001.1"/>
</dbReference>
<dbReference type="EMBL" id="FYDG01000001">
    <property type="protein sequence ID" value="SNB60880.1"/>
    <property type="molecule type" value="Genomic_DNA"/>
</dbReference>
<keyword evidence="2" id="KW-1185">Reference proteome</keyword>
<evidence type="ECO:0000313" key="2">
    <source>
        <dbReference type="Proteomes" id="UP000198418"/>
    </source>
</evidence>
<accession>A0A212QNB2</accession>
<sequence>MGSNRDFHDLCVCLRGESPKAPDWLGVVALANKTLTTPALIDLARRGALPSDVAALVEAMFARNLRRNARLVAQLGETLAALNGCGVTPVLLKGAALLATTDSDRAARRLACDLDLLIAPRERALALDCLARHGYSVFRQADEGVNWFADLGRPGDVGMIDLHIAPPGPAHHYRALGEVAAHCRPVALGPGWGLLPSPVCQAHILIVHDQFQDHDYWVGDLDLRHLRDLRELAAQDDFDWGRLASFAVGALGRNAMETELAALHALLGVDVPRALRRRFVPRLQHQRRMLQLRFPALRPALLAAGLFDLIAYRAEVGAKATRWLPERATLRFLLQLARGGRDAKI</sequence>
<dbReference type="Pfam" id="PF14907">
    <property type="entry name" value="NTP_transf_5"/>
    <property type="match status" value="1"/>
</dbReference>
<name>A0A212QNB2_RHOAC</name>
<gene>
    <name evidence="1" type="ORF">SAMN06265338_101941</name>
</gene>
<dbReference type="GO" id="GO:0016740">
    <property type="term" value="F:transferase activity"/>
    <property type="evidence" value="ECO:0007669"/>
    <property type="project" value="UniProtKB-KW"/>
</dbReference>
<proteinExistence type="predicted"/>
<dbReference type="InterPro" id="IPR039498">
    <property type="entry name" value="NTP_transf_5"/>
</dbReference>
<evidence type="ECO:0000313" key="1">
    <source>
        <dbReference type="EMBL" id="SNB60880.1"/>
    </source>
</evidence>
<keyword evidence="1" id="KW-0808">Transferase</keyword>
<organism evidence="1 2">
    <name type="scientific">Rhodoblastus acidophilus</name>
    <name type="common">Rhodopseudomonas acidophila</name>
    <dbReference type="NCBI Taxonomy" id="1074"/>
    <lineage>
        <taxon>Bacteria</taxon>
        <taxon>Pseudomonadati</taxon>
        <taxon>Pseudomonadota</taxon>
        <taxon>Alphaproteobacteria</taxon>
        <taxon>Hyphomicrobiales</taxon>
        <taxon>Rhodoblastaceae</taxon>
        <taxon>Rhodoblastus</taxon>
    </lineage>
</organism>
<reference evidence="2" key="1">
    <citation type="submission" date="2017-06" db="EMBL/GenBank/DDBJ databases">
        <authorList>
            <person name="Varghese N."/>
            <person name="Submissions S."/>
        </authorList>
    </citation>
    <scope>NUCLEOTIDE SEQUENCE [LARGE SCALE GENOMIC DNA]</scope>
    <source>
        <strain evidence="2">DSM 137</strain>
    </source>
</reference>
<dbReference type="Proteomes" id="UP000198418">
    <property type="component" value="Unassembled WGS sequence"/>
</dbReference>
<protein>
    <submittedName>
        <fullName evidence="1">Uncharacterized nucleotidyltransferase</fullName>
    </submittedName>
</protein>